<organism evidence="2 3">
    <name type="scientific">Mangrovibacterium diazotrophicum</name>
    <dbReference type="NCBI Taxonomy" id="1261403"/>
    <lineage>
        <taxon>Bacteria</taxon>
        <taxon>Pseudomonadati</taxon>
        <taxon>Bacteroidota</taxon>
        <taxon>Bacteroidia</taxon>
        <taxon>Marinilabiliales</taxon>
        <taxon>Prolixibacteraceae</taxon>
        <taxon>Mangrovibacterium</taxon>
    </lineage>
</organism>
<protein>
    <submittedName>
        <fullName evidence="2">Uncharacterized protein</fullName>
    </submittedName>
</protein>
<reference evidence="2 3" key="1">
    <citation type="submission" date="2018-09" db="EMBL/GenBank/DDBJ databases">
        <title>Genomic Encyclopedia of Archaeal and Bacterial Type Strains, Phase II (KMG-II): from individual species to whole genera.</title>
        <authorList>
            <person name="Goeker M."/>
        </authorList>
    </citation>
    <scope>NUCLEOTIDE SEQUENCE [LARGE SCALE GENOMIC DNA]</scope>
    <source>
        <strain evidence="2 3">DSM 27148</strain>
    </source>
</reference>
<feature type="transmembrane region" description="Helical" evidence="1">
    <location>
        <begin position="72"/>
        <end position="92"/>
    </location>
</feature>
<comment type="caution">
    <text evidence="2">The sequence shown here is derived from an EMBL/GenBank/DDBJ whole genome shotgun (WGS) entry which is preliminary data.</text>
</comment>
<proteinExistence type="predicted"/>
<evidence type="ECO:0000313" key="2">
    <source>
        <dbReference type="EMBL" id="RKD92292.1"/>
    </source>
</evidence>
<keyword evidence="1" id="KW-0472">Membrane</keyword>
<dbReference type="Proteomes" id="UP000283387">
    <property type="component" value="Unassembled WGS sequence"/>
</dbReference>
<gene>
    <name evidence="2" type="ORF">BC643_2663</name>
</gene>
<keyword evidence="1" id="KW-1133">Transmembrane helix</keyword>
<keyword evidence="3" id="KW-1185">Reference proteome</keyword>
<evidence type="ECO:0000256" key="1">
    <source>
        <dbReference type="SAM" id="Phobius"/>
    </source>
</evidence>
<accession>A0A419WA60</accession>
<dbReference type="RefSeq" id="WP_120273517.1">
    <property type="nucleotide sequence ID" value="NZ_RAPN01000001.1"/>
</dbReference>
<evidence type="ECO:0000313" key="3">
    <source>
        <dbReference type="Proteomes" id="UP000283387"/>
    </source>
</evidence>
<sequence>MLEAGAGHIADMISRLKFNRDLLKKRRHFGEDEEGFIYFGSHLELKFKEGTEAEKQRIQQQIKADLKRRYRIEASMLVLSIVLFIAAFGWFARNFI</sequence>
<dbReference type="EMBL" id="RAPN01000001">
    <property type="protein sequence ID" value="RKD92292.1"/>
    <property type="molecule type" value="Genomic_DNA"/>
</dbReference>
<dbReference type="AlphaFoldDB" id="A0A419WA60"/>
<keyword evidence="1" id="KW-0812">Transmembrane</keyword>
<dbReference type="OrthoDB" id="1452733at2"/>
<name>A0A419WA60_9BACT</name>